<feature type="coiled-coil region" evidence="4">
    <location>
        <begin position="296"/>
        <end position="354"/>
    </location>
</feature>
<dbReference type="STRING" id="35570.A0A1I8NN55"/>
<dbReference type="Pfam" id="PF09762">
    <property type="entry name" value="CCDC93_CC"/>
    <property type="match status" value="1"/>
</dbReference>
<dbReference type="Proteomes" id="UP000095300">
    <property type="component" value="Unassembled WGS sequence"/>
</dbReference>
<evidence type="ECO:0000256" key="2">
    <source>
        <dbReference type="ARBA" id="ARBA00016765"/>
    </source>
</evidence>
<dbReference type="InterPro" id="IPR039116">
    <property type="entry name" value="CCDC93"/>
</dbReference>
<evidence type="ECO:0000313" key="7">
    <source>
        <dbReference type="EnsemblMetazoa" id="SCAU000533-PB"/>
    </source>
</evidence>
<dbReference type="Pfam" id="PF21673">
    <property type="entry name" value="CCDC93_N"/>
    <property type="match status" value="1"/>
</dbReference>
<keyword evidence="8" id="KW-1185">Reference proteome</keyword>
<dbReference type="InterPro" id="IPR048747">
    <property type="entry name" value="CCDC93_N"/>
</dbReference>
<feature type="domain" description="CCDC93 coiled-coil" evidence="5">
    <location>
        <begin position="190"/>
        <end position="581"/>
    </location>
</feature>
<sequence>MANKEIFSKHIKSNVKLATRYDAEGREVQVERREDTDATAKEKETFELLINAGYYRACIKGLSAFDKVVGGMTWCIECCDYDVDVDLLFHENLTIGQKISLVEKIVAVLPQMKCPFRIEPHQIQGLEFLSIHPVIQWLVKKSVENRAERNMRLKKFAIGQFHNDYQYKSDKQNLEKIRRASVHIKKIQEIYNPVRQYQRKDTSEEDVRTKVHLTLLEYGGLPLVPSLDAEGQNKDKETEPDIEKLLNNLVLTKEDSTVGSPQKLDHATRTALRKHYQEFKHEMETDAKELTEQNQIKALETTKHNLQSKLERNQKDAKEVLELLEKEREQLAKENAQKEEMEKQIEEFKKIEQTVDKGLLDKVQSLLKQHDDLKKEESEFKEHCRKDLAALQEQIDELEAFNAQDPKEREQAVAKEKERIQILKLQLAKRNRGILAIQRQLDNTPDRTELAQYQRRFHELYNEMSAKHLETKQYYTLFNTLNDQKRYMEKELSLLNSICETFNEGMMTQHGREEFIQQFEQIVHGVKQTELKVKHKLMEEKKRRDALNEELQGLLELQRQYAAAVKQLTIECQKCEELQQQLKSGRK</sequence>
<evidence type="ECO:0000259" key="5">
    <source>
        <dbReference type="Pfam" id="PF09762"/>
    </source>
</evidence>
<dbReference type="KEGG" id="scac:106089593"/>
<evidence type="ECO:0000256" key="3">
    <source>
        <dbReference type="ARBA" id="ARBA00023054"/>
    </source>
</evidence>
<name>A0A1I8NN55_STOCA</name>
<dbReference type="PANTHER" id="PTHR16441">
    <property type="entry name" value="FIDIPIDINE"/>
    <property type="match status" value="1"/>
</dbReference>
<dbReference type="OrthoDB" id="16092at2759"/>
<dbReference type="InterPro" id="IPR019159">
    <property type="entry name" value="CCDC93_CC"/>
</dbReference>
<protein>
    <recommendedName>
        <fullName evidence="2">Coiled-coil domain-containing protein 93</fullName>
    </recommendedName>
</protein>
<comment type="similarity">
    <text evidence="1">Belongs to the CCDC93 family.</text>
</comment>
<reference evidence="7" key="1">
    <citation type="submission" date="2020-05" db="UniProtKB">
        <authorList>
            <consortium name="EnsemblMetazoa"/>
        </authorList>
    </citation>
    <scope>IDENTIFICATION</scope>
    <source>
        <strain evidence="7">USDA</strain>
    </source>
</reference>
<gene>
    <name evidence="7" type="primary">106089593</name>
</gene>
<accession>A0A1I8NN55</accession>
<organism evidence="7 8">
    <name type="scientific">Stomoxys calcitrans</name>
    <name type="common">Stable fly</name>
    <name type="synonym">Conops calcitrans</name>
    <dbReference type="NCBI Taxonomy" id="35570"/>
    <lineage>
        <taxon>Eukaryota</taxon>
        <taxon>Metazoa</taxon>
        <taxon>Ecdysozoa</taxon>
        <taxon>Arthropoda</taxon>
        <taxon>Hexapoda</taxon>
        <taxon>Insecta</taxon>
        <taxon>Pterygota</taxon>
        <taxon>Neoptera</taxon>
        <taxon>Endopterygota</taxon>
        <taxon>Diptera</taxon>
        <taxon>Brachycera</taxon>
        <taxon>Muscomorpha</taxon>
        <taxon>Muscoidea</taxon>
        <taxon>Muscidae</taxon>
        <taxon>Stomoxys</taxon>
    </lineage>
</organism>
<evidence type="ECO:0000259" key="6">
    <source>
        <dbReference type="Pfam" id="PF21673"/>
    </source>
</evidence>
<evidence type="ECO:0000313" key="8">
    <source>
        <dbReference type="Proteomes" id="UP000095300"/>
    </source>
</evidence>
<dbReference type="VEuPathDB" id="VectorBase:SCAU000533"/>
<dbReference type="AlphaFoldDB" id="A0A1I8NN55"/>
<proteinExistence type="inferred from homology"/>
<dbReference type="EnsemblMetazoa" id="SCAU000533-RB">
    <property type="protein sequence ID" value="SCAU000533-PB"/>
    <property type="gene ID" value="SCAU000533"/>
</dbReference>
<dbReference type="PANTHER" id="PTHR16441:SF0">
    <property type="entry name" value="COILED-COIL DOMAIN-CONTAINING PROTEIN 93"/>
    <property type="match status" value="1"/>
</dbReference>
<feature type="domain" description="CCDC93 N-terminal" evidence="6">
    <location>
        <begin position="39"/>
        <end position="141"/>
    </location>
</feature>
<evidence type="ECO:0000256" key="4">
    <source>
        <dbReference type="SAM" id="Coils"/>
    </source>
</evidence>
<keyword evidence="3 4" id="KW-0175">Coiled coil</keyword>
<dbReference type="GO" id="GO:0006893">
    <property type="term" value="P:Golgi to plasma membrane transport"/>
    <property type="evidence" value="ECO:0007669"/>
    <property type="project" value="TreeGrafter"/>
</dbReference>
<evidence type="ECO:0000256" key="1">
    <source>
        <dbReference type="ARBA" id="ARBA00007219"/>
    </source>
</evidence>